<feature type="region of interest" description="Disordered" evidence="2">
    <location>
        <begin position="95"/>
        <end position="127"/>
    </location>
</feature>
<dbReference type="CDD" id="cd09918">
    <property type="entry name" value="SH2_Nterm_SPT6_like"/>
    <property type="match status" value="1"/>
</dbReference>
<dbReference type="RefSeq" id="XP_029235133.1">
    <property type="nucleotide sequence ID" value="XM_029385009.1"/>
</dbReference>
<dbReference type="InterPro" id="IPR017072">
    <property type="entry name" value="TF_Spt6"/>
</dbReference>
<feature type="domain" description="Transcription elongation factor Spt6 YqgF" evidence="4">
    <location>
        <begin position="703"/>
        <end position="840"/>
    </location>
</feature>
<evidence type="ECO:0000256" key="2">
    <source>
        <dbReference type="SAM" id="MobiDB-lite"/>
    </source>
</evidence>
<dbReference type="EMBL" id="MKGL01000395">
    <property type="protein sequence ID" value="RNE99318.1"/>
    <property type="molecule type" value="Genomic_DNA"/>
</dbReference>
<dbReference type="Pfam" id="PF14639">
    <property type="entry name" value="YqgF"/>
    <property type="match status" value="1"/>
</dbReference>
<dbReference type="VEuPathDB" id="TriTrypDB:TRSC58_05179"/>
<keyword evidence="5" id="KW-0648">Protein biosynthesis</keyword>
<dbReference type="GO" id="GO:0042393">
    <property type="term" value="F:histone binding"/>
    <property type="evidence" value="ECO:0007669"/>
    <property type="project" value="TreeGrafter"/>
</dbReference>
<dbReference type="GO" id="GO:0003746">
    <property type="term" value="F:translation elongation factor activity"/>
    <property type="evidence" value="ECO:0007669"/>
    <property type="project" value="UniProtKB-KW"/>
</dbReference>
<dbReference type="PANTHER" id="PTHR10145:SF6">
    <property type="entry name" value="TRANSCRIPTION ELONGATION FACTOR SPT6"/>
    <property type="match status" value="1"/>
</dbReference>
<protein>
    <submittedName>
        <fullName evidence="5">Transcription elongation factor SPT6</fullName>
        <ecNumber evidence="5">3.1.-.-</ecNumber>
    </submittedName>
</protein>
<dbReference type="InterPro" id="IPR035420">
    <property type="entry name" value="Spt6_SH2"/>
</dbReference>
<dbReference type="InterPro" id="IPR035019">
    <property type="entry name" value="Spt6_SH2_N"/>
</dbReference>
<dbReference type="InterPro" id="IPR012337">
    <property type="entry name" value="RNaseH-like_sf"/>
</dbReference>
<dbReference type="GO" id="GO:0008023">
    <property type="term" value="C:transcription elongation factor complex"/>
    <property type="evidence" value="ECO:0007669"/>
    <property type="project" value="TreeGrafter"/>
</dbReference>
<dbReference type="Gene3D" id="1.10.10.650">
    <property type="entry name" value="RuvA domain 2-like"/>
    <property type="match status" value="1"/>
</dbReference>
<dbReference type="OrthoDB" id="995477at2759"/>
<accession>A0A3R7KQD9</accession>
<feature type="domain" description="Spt6 SH2" evidence="3">
    <location>
        <begin position="1266"/>
        <end position="1404"/>
    </location>
</feature>
<keyword evidence="5" id="KW-0251">Elongation factor</keyword>
<dbReference type="GO" id="GO:0140673">
    <property type="term" value="P:transcription elongation-coupled chromatin remodeling"/>
    <property type="evidence" value="ECO:0007669"/>
    <property type="project" value="InterPro"/>
</dbReference>
<evidence type="ECO:0000259" key="4">
    <source>
        <dbReference type="Pfam" id="PF14639"/>
    </source>
</evidence>
<keyword evidence="1" id="KW-0175">Coiled coil</keyword>
<dbReference type="InterPro" id="IPR042066">
    <property type="entry name" value="Spt6_death-like"/>
</dbReference>
<feature type="coiled-coil region" evidence="1">
    <location>
        <begin position="58"/>
        <end position="94"/>
    </location>
</feature>
<dbReference type="Gene3D" id="3.30.505.10">
    <property type="entry name" value="SH2 domain"/>
    <property type="match status" value="1"/>
</dbReference>
<evidence type="ECO:0000259" key="3">
    <source>
        <dbReference type="Pfam" id="PF14633"/>
    </source>
</evidence>
<gene>
    <name evidence="5" type="ORF">TraAM80_08256</name>
</gene>
<dbReference type="EC" id="3.1.-.-" evidence="5"/>
<dbReference type="InterPro" id="IPR036860">
    <property type="entry name" value="SH2_dom_sf"/>
</dbReference>
<evidence type="ECO:0000256" key="1">
    <source>
        <dbReference type="SAM" id="Coils"/>
    </source>
</evidence>
<dbReference type="Pfam" id="PF14633">
    <property type="entry name" value="SH2_2"/>
    <property type="match status" value="1"/>
</dbReference>
<comment type="caution">
    <text evidence="5">The sequence shown here is derived from an EMBL/GenBank/DDBJ whole genome shotgun (WGS) entry which is preliminary data.</text>
</comment>
<keyword evidence="5" id="KW-0378">Hydrolase</keyword>
<dbReference type="Gene3D" id="1.10.10.2740">
    <property type="entry name" value="Spt6, Death-like domain"/>
    <property type="match status" value="1"/>
</dbReference>
<dbReference type="InterPro" id="IPR028231">
    <property type="entry name" value="Spt6_YqgF"/>
</dbReference>
<dbReference type="GO" id="GO:0034728">
    <property type="term" value="P:nucleosome organization"/>
    <property type="evidence" value="ECO:0007669"/>
    <property type="project" value="TreeGrafter"/>
</dbReference>
<dbReference type="Gene3D" id="1.10.3500.10">
    <property type="entry name" value="Tex N-terminal region-like"/>
    <property type="match status" value="1"/>
</dbReference>
<organism evidence="5 6">
    <name type="scientific">Trypanosoma rangeli</name>
    <dbReference type="NCBI Taxonomy" id="5698"/>
    <lineage>
        <taxon>Eukaryota</taxon>
        <taxon>Discoba</taxon>
        <taxon>Euglenozoa</taxon>
        <taxon>Kinetoplastea</taxon>
        <taxon>Metakinetoplastina</taxon>
        <taxon>Trypanosomatida</taxon>
        <taxon>Trypanosomatidae</taxon>
        <taxon>Trypanosoma</taxon>
        <taxon>Herpetosoma</taxon>
    </lineage>
</organism>
<keyword evidence="6" id="KW-1185">Reference proteome</keyword>
<dbReference type="OMA" id="FTEHAQY"/>
<dbReference type="Gene3D" id="1.10.150.850">
    <property type="entry name" value="Spt6, helix-hairpin-helix domain"/>
    <property type="match status" value="1"/>
</dbReference>
<dbReference type="GO" id="GO:0016787">
    <property type="term" value="F:hydrolase activity"/>
    <property type="evidence" value="ECO:0007669"/>
    <property type="project" value="UniProtKB-KW"/>
</dbReference>
<dbReference type="Gene3D" id="3.30.420.140">
    <property type="entry name" value="YqgF/RNase H-like domain"/>
    <property type="match status" value="1"/>
</dbReference>
<dbReference type="PANTHER" id="PTHR10145">
    <property type="entry name" value="TRANSCRIPTION ELONGATION FACTOR SPT6"/>
    <property type="match status" value="1"/>
</dbReference>
<dbReference type="Proteomes" id="UP000283634">
    <property type="component" value="Unassembled WGS sequence"/>
</dbReference>
<dbReference type="InterPro" id="IPR037027">
    <property type="entry name" value="YqgF/RNaseH-like_dom_sf"/>
</dbReference>
<dbReference type="InterPro" id="IPR023319">
    <property type="entry name" value="Tex-like_HTH_dom_sf"/>
</dbReference>
<dbReference type="InterPro" id="IPR023323">
    <property type="entry name" value="Tex-like_dom_sf"/>
</dbReference>
<reference evidence="5 6" key="1">
    <citation type="journal article" date="2018" name="BMC Genomics">
        <title>Genomic comparison of Trypanosoma conorhini and Trypanosoma rangeli to Trypanosoma cruzi strains of high and low virulence.</title>
        <authorList>
            <person name="Bradwell K.R."/>
            <person name="Koparde V.N."/>
            <person name="Matveyev A.V."/>
            <person name="Serrano M.G."/>
            <person name="Alves J.M."/>
            <person name="Parikh H."/>
            <person name="Huang B."/>
            <person name="Lee V."/>
            <person name="Espinosa-Alvarez O."/>
            <person name="Ortiz P.A."/>
            <person name="Costa-Martins A.G."/>
            <person name="Teixeira M.M."/>
            <person name="Buck G.A."/>
        </authorList>
    </citation>
    <scope>NUCLEOTIDE SEQUENCE [LARGE SCALE GENOMIC DNA]</scope>
    <source>
        <strain evidence="5 6">AM80</strain>
    </source>
</reference>
<evidence type="ECO:0000313" key="5">
    <source>
        <dbReference type="EMBL" id="RNE99318.1"/>
    </source>
</evidence>
<proteinExistence type="predicted"/>
<evidence type="ECO:0000313" key="6">
    <source>
        <dbReference type="Proteomes" id="UP000283634"/>
    </source>
</evidence>
<feature type="compositionally biased region" description="Acidic residues" evidence="2">
    <location>
        <begin position="99"/>
        <end position="127"/>
    </location>
</feature>
<dbReference type="GO" id="GO:0031491">
    <property type="term" value="F:nucleosome binding"/>
    <property type="evidence" value="ECO:0007669"/>
    <property type="project" value="TreeGrafter"/>
</dbReference>
<name>A0A3R7KQD9_TRYRA</name>
<dbReference type="SUPFAM" id="SSF53098">
    <property type="entry name" value="Ribonuclease H-like"/>
    <property type="match status" value="1"/>
</dbReference>
<dbReference type="GeneID" id="40332189"/>
<sequence length="1482" mass="167166">MEETAAEVALKMPPRTVEEMLAGAMWVTNLTDPALCLERLHETFNEVIFTCAEEEVEEEEEEKHVGRLRTAADRLREQRAKEDLRRALMDLQDTTYVEEANEGEEAGEDEEDGADEEGSADEFSEESELMNDEEFLSWIHRSDNQRQEEPAKLMGLDATAADSAVTGVELELHRVGLGEEDKRMAEDPLPERLKAIEVQERRPALGSRILPHGYSYKIPLEYEAFWILRQLRGAGQPLAHNTRICAIATRPPPEVVDEPVVVAIAYAVRKMTQEYMEPAHLMLYHQTALHPLLCALLENSPLTEAAESTLPVSSYAYSVETGRRQRPFISDAYVGFSALADRSIGEGNSAWNRLDSNDSDFVQRKPCFVELGRLLVRILELDVLCHRLESQRQQLLLKLKDHPESSVQEQRVALQSLVFESGIEADLWQTFSSFLTAGHGRGPTQVLKRLGLEDAFEEYTITGLQYQENLLANAPIHVCQSPQSIPLMDWARHVGATARAPRSAEAVLSLFNQAIVEQFSKLPILRKRLFDVFCAEGDLIVTYKLCERRDDVYSLATFFVEHPRHYLDLLERERQGTVGLYYVLSEDLVYREMNLRQLYDRSSAADEWFLERERAMGLLLVRLIDGLIPKVKAELSQFAQHFVQTQAVERLGLMCAQGSYEPTRLCLEAYDNDVLTWEPEWNVVEALPLKRIQVHGHKPLARVCAAYRADNGMTHISFIDESGSFIGSMRWADCALSSESGRAANLMQQNQLEKLCSRYSPSVIVVGASNIASLALMRSLLRFLREHVYTTFHVHIPVVWAPVEVARLYSSTTYAELEMPGTDSLCRTSVALARYVQDPLHTICVLFDKERTALRLSLGATVHTTSEKEDQLYARLCWEMSLWVTACGVWVEDCVTRPASVASLQFIAGFGPSRARKLQNLLTLRRPNSREECGQLITEWLGAYVLLNAISSLRLGPPSDVSVGDGGSSFRWHLLDQTLIPREWYSAAAFVARAALKNIPSRLVALVDFMQLEASDKRHRLDRHAHQQDMIAAIREAHRPEWDSLLGEREVEFLQEEMIAAGQSFLRRPYRRLSHRELMTCVTGIVYCTQSGASAETRSADTRSLVICEGEYVTGTVQGVRGGGAVPGIRLSTSFGLGAFIAAEDIGDETMKQDVLLYEQALHDNAGTPQNRSFVASPTWLRRGVPIQGVVIGCNWERCELRLRWCRPRDTLSTSDRSRVEGGDEDGIGGDHHYLSYAAGADDATSSANSLRTVRMNVEARVFATKISRHPLFRDSTSATAQAYLHNKKIGEVILRPAAGRRNKAIAVVKIGERSTCNWLISEERRSNGAIYYRLKDKVTGRELEFDDVDEFLNNFIAPMVLLVQSIRDHRRFVGSVRDVQGALEAQHQSGLGLTYAFAEVSQQSRPPFYRVFTRGGTTDRNFHLHIDDISIYVRVPIRRSDGQGGIDFRWVKCRNAEHVSELVKGLARPRWRWGTDGQRLP</sequence>